<name>A0ABS9SHH6_9BACT</name>
<dbReference type="InterPro" id="IPR036663">
    <property type="entry name" value="Fumarylacetoacetase_C_sf"/>
</dbReference>
<reference evidence="1 2" key="1">
    <citation type="submission" date="2022-02" db="EMBL/GenBank/DDBJ databases">
        <authorList>
            <person name="Min J."/>
        </authorList>
    </citation>
    <scope>NUCLEOTIDE SEQUENCE [LARGE SCALE GENOMIC DNA]</scope>
    <source>
        <strain evidence="1 2">GR10-1</strain>
    </source>
</reference>
<dbReference type="EMBL" id="JAKWBL010000001">
    <property type="protein sequence ID" value="MCH5597818.1"/>
    <property type="molecule type" value="Genomic_DNA"/>
</dbReference>
<proteinExistence type="predicted"/>
<keyword evidence="2" id="KW-1185">Reference proteome</keyword>
<organism evidence="1 2">
    <name type="scientific">Niabella ginsengisoli</name>
    <dbReference type="NCBI Taxonomy" id="522298"/>
    <lineage>
        <taxon>Bacteria</taxon>
        <taxon>Pseudomonadati</taxon>
        <taxon>Bacteroidota</taxon>
        <taxon>Chitinophagia</taxon>
        <taxon>Chitinophagales</taxon>
        <taxon>Chitinophagaceae</taxon>
        <taxon>Niabella</taxon>
    </lineage>
</organism>
<gene>
    <name evidence="1" type="ORF">MKP09_07820</name>
</gene>
<protein>
    <submittedName>
        <fullName evidence="1">Uncharacterized protein</fullName>
    </submittedName>
</protein>
<evidence type="ECO:0000313" key="2">
    <source>
        <dbReference type="Proteomes" id="UP001202248"/>
    </source>
</evidence>
<sequence length="139" mass="15708">MKLYNLDNKITVEQNGSYYVIEDLSWDELLNQKSIYKYLLEKINSIESAGNDSWTKSKTVSVPIGTQEVWAAGVTYLRSKVARMEESEESGGATFYDKVYDAERPELFFKANAHRVIASGAKCASGKIVAGMYPNQNWF</sequence>
<comment type="caution">
    <text evidence="1">The sequence shown here is derived from an EMBL/GenBank/DDBJ whole genome shotgun (WGS) entry which is preliminary data.</text>
</comment>
<dbReference type="RefSeq" id="WP_240827178.1">
    <property type="nucleotide sequence ID" value="NZ_JAKWBL010000001.1"/>
</dbReference>
<dbReference type="Gene3D" id="3.90.850.10">
    <property type="entry name" value="Fumarylacetoacetase-like, C-terminal domain"/>
    <property type="match status" value="1"/>
</dbReference>
<dbReference type="Proteomes" id="UP001202248">
    <property type="component" value="Unassembled WGS sequence"/>
</dbReference>
<evidence type="ECO:0000313" key="1">
    <source>
        <dbReference type="EMBL" id="MCH5597818.1"/>
    </source>
</evidence>
<accession>A0ABS9SHH6</accession>